<organism evidence="1 2">
    <name type="scientific">Colletotrichum higginsianum (strain IMI 349063)</name>
    <name type="common">Crucifer anthracnose fungus</name>
    <dbReference type="NCBI Taxonomy" id="759273"/>
    <lineage>
        <taxon>Eukaryota</taxon>
        <taxon>Fungi</taxon>
        <taxon>Dikarya</taxon>
        <taxon>Ascomycota</taxon>
        <taxon>Pezizomycotina</taxon>
        <taxon>Sordariomycetes</taxon>
        <taxon>Hypocreomycetidae</taxon>
        <taxon>Glomerellales</taxon>
        <taxon>Glomerellaceae</taxon>
        <taxon>Colletotrichum</taxon>
        <taxon>Colletotrichum destructivum species complex</taxon>
    </lineage>
</organism>
<dbReference type="Proteomes" id="UP000007174">
    <property type="component" value="Unassembled WGS sequence"/>
</dbReference>
<name>H1VY01_COLHI</name>
<protein>
    <submittedName>
        <fullName evidence="1">Uncharacterized protein</fullName>
    </submittedName>
</protein>
<reference evidence="2" key="1">
    <citation type="journal article" date="2012" name="Nat. Genet.">
        <title>Lifestyle transitions in plant pathogenic Colletotrichum fungi deciphered by genome and transcriptome analyses.</title>
        <authorList>
            <person name="O'Connell R.J."/>
            <person name="Thon M.R."/>
            <person name="Hacquard S."/>
            <person name="Amyotte S.G."/>
            <person name="Kleemann J."/>
            <person name="Torres M.F."/>
            <person name="Damm U."/>
            <person name="Buiate E.A."/>
            <person name="Epstein L."/>
            <person name="Alkan N."/>
            <person name="Altmueller J."/>
            <person name="Alvarado-Balderrama L."/>
            <person name="Bauser C.A."/>
            <person name="Becker C."/>
            <person name="Birren B.W."/>
            <person name="Chen Z."/>
            <person name="Choi J."/>
            <person name="Crouch J.A."/>
            <person name="Duvick J.P."/>
            <person name="Farman M.A."/>
            <person name="Gan P."/>
            <person name="Heiman D."/>
            <person name="Henrissat B."/>
            <person name="Howard R.J."/>
            <person name="Kabbage M."/>
            <person name="Koch C."/>
            <person name="Kracher B."/>
            <person name="Kubo Y."/>
            <person name="Law A.D."/>
            <person name="Lebrun M.-H."/>
            <person name="Lee Y.-H."/>
            <person name="Miyara I."/>
            <person name="Moore N."/>
            <person name="Neumann U."/>
            <person name="Nordstroem K."/>
            <person name="Panaccione D.G."/>
            <person name="Panstruga R."/>
            <person name="Place M."/>
            <person name="Proctor R.H."/>
            <person name="Prusky D."/>
            <person name="Rech G."/>
            <person name="Reinhardt R."/>
            <person name="Rollins J.A."/>
            <person name="Rounsley S."/>
            <person name="Schardl C.L."/>
            <person name="Schwartz D.C."/>
            <person name="Shenoy N."/>
            <person name="Shirasu K."/>
            <person name="Sikhakolli U.R."/>
            <person name="Stueber K."/>
            <person name="Sukno S.A."/>
            <person name="Sweigard J.A."/>
            <person name="Takano Y."/>
            <person name="Takahara H."/>
            <person name="Trail F."/>
            <person name="van der Does H.C."/>
            <person name="Voll L.M."/>
            <person name="Will I."/>
            <person name="Young S."/>
            <person name="Zeng Q."/>
            <person name="Zhang J."/>
            <person name="Zhou S."/>
            <person name="Dickman M.B."/>
            <person name="Schulze-Lefert P."/>
            <person name="Ver Loren van Themaat E."/>
            <person name="Ma L.-J."/>
            <person name="Vaillancourt L.J."/>
        </authorList>
    </citation>
    <scope>NUCLEOTIDE SEQUENCE [LARGE SCALE GENOMIC DNA]</scope>
    <source>
        <strain evidence="2">IMI 349063</strain>
    </source>
</reference>
<sequence length="117" mass="12636">MGACCPGHHIATLCVVSIHQVDSFSRPRSLCGLPHIYVTSDSPAAFGSAPPFAIRLHLADKAALGRPLARNTRIRRLNTFLTNKALHFGEPLPLTIVCCCSRALISPRSYPVLSSVM</sequence>
<evidence type="ECO:0000313" key="2">
    <source>
        <dbReference type="Proteomes" id="UP000007174"/>
    </source>
</evidence>
<gene>
    <name evidence="1" type="ORF">CH063_14297</name>
</gene>
<dbReference type="AlphaFoldDB" id="H1VY01"/>
<proteinExistence type="predicted"/>
<dbReference type="EMBL" id="CACQ02007446">
    <property type="protein sequence ID" value="CCF45113.1"/>
    <property type="molecule type" value="Genomic_DNA"/>
</dbReference>
<evidence type="ECO:0000313" key="1">
    <source>
        <dbReference type="EMBL" id="CCF45113.1"/>
    </source>
</evidence>
<dbReference type="HOGENOM" id="CLU_2084711_0_0_1"/>
<accession>H1VY01</accession>